<dbReference type="EMBL" id="RPFW01000001">
    <property type="protein sequence ID" value="TVZ07144.1"/>
    <property type="molecule type" value="Genomic_DNA"/>
</dbReference>
<dbReference type="GO" id="GO:0009311">
    <property type="term" value="P:oligosaccharide metabolic process"/>
    <property type="evidence" value="ECO:0007669"/>
    <property type="project" value="InterPro"/>
</dbReference>
<keyword evidence="6" id="KW-1185">Reference proteome</keyword>
<dbReference type="Proteomes" id="UP000460272">
    <property type="component" value="Unassembled WGS sequence"/>
</dbReference>
<organism evidence="5 6">
    <name type="scientific">Trebonia kvetii</name>
    <dbReference type="NCBI Taxonomy" id="2480626"/>
    <lineage>
        <taxon>Bacteria</taxon>
        <taxon>Bacillati</taxon>
        <taxon>Actinomycetota</taxon>
        <taxon>Actinomycetes</taxon>
        <taxon>Streptosporangiales</taxon>
        <taxon>Treboniaceae</taxon>
        <taxon>Trebonia</taxon>
    </lineage>
</organism>
<evidence type="ECO:0000256" key="2">
    <source>
        <dbReference type="ARBA" id="ARBA00022801"/>
    </source>
</evidence>
<dbReference type="OrthoDB" id="9781878at2"/>
<dbReference type="SUPFAM" id="SSF48208">
    <property type="entry name" value="Six-hairpin glycosidases"/>
    <property type="match status" value="1"/>
</dbReference>
<evidence type="ECO:0000256" key="1">
    <source>
        <dbReference type="ARBA" id="ARBA00010833"/>
    </source>
</evidence>
<evidence type="ECO:0000259" key="4">
    <source>
        <dbReference type="Pfam" id="PF22422"/>
    </source>
</evidence>
<evidence type="ECO:0000313" key="5">
    <source>
        <dbReference type="EMBL" id="TVZ07144.1"/>
    </source>
</evidence>
<dbReference type="InterPro" id="IPR008928">
    <property type="entry name" value="6-hairpin_glycosidase_sf"/>
</dbReference>
<comment type="caution">
    <text evidence="5">The sequence shown here is derived from an EMBL/GenBank/DDBJ whole genome shotgun (WGS) entry which is preliminary data.</text>
</comment>
<protein>
    <submittedName>
        <fullName evidence="5">Glycogen debranching protein</fullName>
    </submittedName>
</protein>
<dbReference type="AlphaFoldDB" id="A0A6P2C6V9"/>
<dbReference type="PANTHER" id="PTHR10412">
    <property type="entry name" value="MANNOSYL-OLIGOSACCHARIDE GLUCOSIDASE"/>
    <property type="match status" value="1"/>
</dbReference>
<dbReference type="InterPro" id="IPR054491">
    <property type="entry name" value="MGH1-like_GH"/>
</dbReference>
<dbReference type="PANTHER" id="PTHR10412:SF11">
    <property type="entry name" value="MANNOSYL-OLIGOSACCHARIDE GLUCOSIDASE"/>
    <property type="match status" value="1"/>
</dbReference>
<name>A0A6P2C6V9_9ACTN</name>
<comment type="similarity">
    <text evidence="1">Belongs to the glycosyl hydrolase 63 family.</text>
</comment>
<dbReference type="GO" id="GO:0006487">
    <property type="term" value="P:protein N-linked glycosylation"/>
    <property type="evidence" value="ECO:0007669"/>
    <property type="project" value="TreeGrafter"/>
</dbReference>
<reference evidence="5 6" key="1">
    <citation type="submission" date="2018-11" db="EMBL/GenBank/DDBJ databases">
        <title>Trebonia kvetii gen.nov., sp.nov., a novel acidophilic actinobacterium, and proposal of the new actinobacterial family Treboniaceae fam. nov.</title>
        <authorList>
            <person name="Rapoport D."/>
            <person name="Sagova-Mareckova M."/>
            <person name="Sedlacek I."/>
            <person name="Provaznik J."/>
            <person name="Kralova S."/>
            <person name="Pavlinic D."/>
            <person name="Benes V."/>
            <person name="Kopecky J."/>
        </authorList>
    </citation>
    <scope>NUCLEOTIDE SEQUENCE [LARGE SCALE GENOMIC DNA]</scope>
    <source>
        <strain evidence="5 6">15Tr583</strain>
    </source>
</reference>
<dbReference type="Gene3D" id="1.50.10.10">
    <property type="match status" value="1"/>
</dbReference>
<sequence length="450" mass="50703">MSVTANTRAMLRDRAAAVLHGNDAGSWTKASPVLYPHQWSWDSAFIAIGWAHLDVQRAMTELEQLFAAQWATGMVPHLVFRAGPDHPYFPGPEWWDTSASPAAPAPPVKTTGICQPPVHALALQRIWQLTPEARQPEIRSRIQVLYPRMVNWHRYLATHRDPEASGLVTTFHPWEGTDNSPRWDRALERITVAKPGPYTRVDTSEVPDPSQRPTNWDYDRFLWLVEQLRKYRYDDAQIYREYPFLIKDVFFSAILIAANAALLDLADVAGAGDDDREQLTRWLDRGRAGLASRFDTQTGLCIDYDVRAGEDIRLRTFAGFAPLFARSADSGQRAAQLRLLDSEDFCGHPRLRWRLLPSASPAESGFQPHDYWRGPVWPVINWLLWEALNMLGCSARADEIRSDSLSQIAAGGIGEYFEPFTGKQLGSPQQSWTAAVTLDWTASDHGGEPS</sequence>
<evidence type="ECO:0000256" key="3">
    <source>
        <dbReference type="ARBA" id="ARBA00023295"/>
    </source>
</evidence>
<dbReference type="RefSeq" id="WP_145851899.1">
    <property type="nucleotide sequence ID" value="NZ_RPFW01000001.1"/>
</dbReference>
<evidence type="ECO:0000313" key="6">
    <source>
        <dbReference type="Proteomes" id="UP000460272"/>
    </source>
</evidence>
<keyword evidence="2" id="KW-0378">Hydrolase</keyword>
<dbReference type="Pfam" id="PF22422">
    <property type="entry name" value="MGH1-like_GH"/>
    <property type="match status" value="1"/>
</dbReference>
<keyword evidence="3" id="KW-0326">Glycosidase</keyword>
<dbReference type="InterPro" id="IPR004888">
    <property type="entry name" value="Glycoside_hydrolase_63"/>
</dbReference>
<dbReference type="GO" id="GO:0004573">
    <property type="term" value="F:Glc3Man9GlcNAc2 oligosaccharide glucosidase activity"/>
    <property type="evidence" value="ECO:0007669"/>
    <property type="project" value="InterPro"/>
</dbReference>
<dbReference type="InterPro" id="IPR012341">
    <property type="entry name" value="6hp_glycosidase-like_sf"/>
</dbReference>
<feature type="domain" description="Mannosylglycerate hydrolase MGH1-like glycoside hydrolase" evidence="4">
    <location>
        <begin position="35"/>
        <end position="433"/>
    </location>
</feature>
<proteinExistence type="inferred from homology"/>
<accession>A0A6P2C6V9</accession>
<gene>
    <name evidence="5" type="ORF">EAS64_07500</name>
</gene>